<dbReference type="InterPro" id="IPR051055">
    <property type="entry name" value="PIF1_helicase"/>
</dbReference>
<dbReference type="GO" id="GO:0000723">
    <property type="term" value="P:telomere maintenance"/>
    <property type="evidence" value="ECO:0007669"/>
    <property type="project" value="InterPro"/>
</dbReference>
<feature type="transmembrane region" description="Helical" evidence="3">
    <location>
        <begin position="350"/>
        <end position="372"/>
    </location>
</feature>
<evidence type="ECO:0000256" key="2">
    <source>
        <dbReference type="SAM" id="MobiDB-lite"/>
    </source>
</evidence>
<comment type="similarity">
    <text evidence="1">Belongs to the helicase family.</text>
</comment>
<dbReference type="GO" id="GO:0005524">
    <property type="term" value="F:ATP binding"/>
    <property type="evidence" value="ECO:0007669"/>
    <property type="project" value="UniProtKB-KW"/>
</dbReference>
<feature type="transmembrane region" description="Helical" evidence="3">
    <location>
        <begin position="236"/>
        <end position="256"/>
    </location>
</feature>
<dbReference type="PANTHER" id="PTHR47642:SF5">
    <property type="entry name" value="ATP-DEPENDENT DNA HELICASE"/>
    <property type="match status" value="1"/>
</dbReference>
<feature type="transmembrane region" description="Helical" evidence="3">
    <location>
        <begin position="168"/>
        <end position="194"/>
    </location>
</feature>
<comment type="caution">
    <text evidence="5">The sequence shown here is derived from an EMBL/GenBank/DDBJ whole genome shotgun (WGS) entry which is preliminary data.</text>
</comment>
<keyword evidence="1" id="KW-0347">Helicase</keyword>
<dbReference type="Gene3D" id="3.40.50.300">
    <property type="entry name" value="P-loop containing nucleotide triphosphate hydrolases"/>
    <property type="match status" value="1"/>
</dbReference>
<reference evidence="5" key="1">
    <citation type="submission" date="2021-02" db="EMBL/GenBank/DDBJ databases">
        <authorList>
            <person name="Dougan E. K."/>
            <person name="Rhodes N."/>
            <person name="Thang M."/>
            <person name="Chan C."/>
        </authorList>
    </citation>
    <scope>NUCLEOTIDE SEQUENCE</scope>
</reference>
<evidence type="ECO:0000313" key="5">
    <source>
        <dbReference type="EMBL" id="CAE7424982.1"/>
    </source>
</evidence>
<feature type="compositionally biased region" description="Acidic residues" evidence="2">
    <location>
        <begin position="25"/>
        <end position="45"/>
    </location>
</feature>
<dbReference type="GO" id="GO:0006310">
    <property type="term" value="P:DNA recombination"/>
    <property type="evidence" value="ECO:0007669"/>
    <property type="project" value="UniProtKB-KW"/>
</dbReference>
<keyword evidence="1" id="KW-0547">Nucleotide-binding</keyword>
<dbReference type="EMBL" id="CAJNDS010002311">
    <property type="protein sequence ID" value="CAE7424982.1"/>
    <property type="molecule type" value="Genomic_DNA"/>
</dbReference>
<comment type="cofactor">
    <cofactor evidence="1">
        <name>Mg(2+)</name>
        <dbReference type="ChEBI" id="CHEBI:18420"/>
    </cofactor>
</comment>
<keyword evidence="3" id="KW-0812">Transmembrane</keyword>
<feature type="domain" description="DNA helicase Pif1-like DEAD-box helicase" evidence="4">
    <location>
        <begin position="483"/>
        <end position="659"/>
    </location>
</feature>
<keyword evidence="3" id="KW-1133">Transmembrane helix</keyword>
<dbReference type="SUPFAM" id="SSF52540">
    <property type="entry name" value="P-loop containing nucleoside triphosphate hydrolases"/>
    <property type="match status" value="2"/>
</dbReference>
<feature type="transmembrane region" description="Helical" evidence="3">
    <location>
        <begin position="276"/>
        <end position="298"/>
    </location>
</feature>
<organism evidence="5 6">
    <name type="scientific">Symbiodinium natans</name>
    <dbReference type="NCBI Taxonomy" id="878477"/>
    <lineage>
        <taxon>Eukaryota</taxon>
        <taxon>Sar</taxon>
        <taxon>Alveolata</taxon>
        <taxon>Dinophyceae</taxon>
        <taxon>Suessiales</taxon>
        <taxon>Symbiodiniaceae</taxon>
        <taxon>Symbiodinium</taxon>
    </lineage>
</organism>
<keyword evidence="1" id="KW-0378">Hydrolase</keyword>
<evidence type="ECO:0000259" key="4">
    <source>
        <dbReference type="Pfam" id="PF05970"/>
    </source>
</evidence>
<gene>
    <name evidence="5" type="primary">PIF1</name>
    <name evidence="5" type="ORF">SNAT2548_LOCUS23124</name>
</gene>
<evidence type="ECO:0000313" key="6">
    <source>
        <dbReference type="Proteomes" id="UP000604046"/>
    </source>
</evidence>
<dbReference type="InterPro" id="IPR010285">
    <property type="entry name" value="DNA_helicase_pif1-like_DEAD"/>
</dbReference>
<keyword evidence="6" id="KW-1185">Reference proteome</keyword>
<dbReference type="EC" id="5.6.2.3" evidence="1"/>
<keyword evidence="1" id="KW-0067">ATP-binding</keyword>
<dbReference type="InterPro" id="IPR027417">
    <property type="entry name" value="P-loop_NTPase"/>
</dbReference>
<keyword evidence="1" id="KW-0234">DNA repair</keyword>
<dbReference type="Pfam" id="PF05970">
    <property type="entry name" value="PIF1"/>
    <property type="match status" value="1"/>
</dbReference>
<dbReference type="PANTHER" id="PTHR47642">
    <property type="entry name" value="ATP-DEPENDENT DNA HELICASE"/>
    <property type="match status" value="1"/>
</dbReference>
<sequence>MPTVYGAALPGTLPEEKAEEWSVTPEDEVPLSDLLGEDEEADEEQGLPFTVPQPTDSGNDQGEVDVNAEGLGRQSSMRSSRPMEVAKAFVHSGTGLCEVNGDELVQRASVGVQRPLAQACGRCGGSCIFAVSVVSVLSAGVLASLSALPGEWKYKATTETWYLSSLGLGVVTWSCLLATLVVLFLVYGILFVCLEASAEAAKSEKLRVKKALRLNDVRAVFGHRPNWRRCFKFGQLVARAVLNIVFATFTFVTLPSRDPDEPLNQTKHVLSWLEFPAVWSCVVYCLSLMLYMLARYCLGAETNTRSLCSAVDAMRAVAQVSMLKFMLFANPDRLRAAIERYRRTTGLGMLVLLIYMPLYLLILVVGTAAFILKASTVAFTSDTLFWSWTPSQWLSLAGLLNNLAGMVNFDDVGSNAVIKHFLRAYTDKEGALHHGGVQLFRSALSQQLLREYNPVLAAVMYQSTGLTDVMDLLQADEIRVILKSFLLRFLVQELSQRYPGQVAVTASTGIAAAHLGGQTIHSFAGIGVGKDPLAKTLQQVRKNSGAVQRWKNTKVLVVDEISMIDGELLELLCAVACDIRKKPAAFGGLQVLFCGDFLQLPPVQERGQVARKFCFASAAWRKAGLDEGTVLLCQTVRQASDREFGKVLNELRVGHVSDAARAMLAKCHVGVKPQPKDGILPTKLYCLNKNVDAENAARLRQLPGAPQTMRAHDLCPRNTTPAQMNLLDKKVPSEVQLKVGAQVVN</sequence>
<accession>A0A812R6P4</accession>
<dbReference type="OrthoDB" id="446366at2759"/>
<dbReference type="GO" id="GO:0006281">
    <property type="term" value="P:DNA repair"/>
    <property type="evidence" value="ECO:0007669"/>
    <property type="project" value="UniProtKB-KW"/>
</dbReference>
<dbReference type="GO" id="GO:0043139">
    <property type="term" value="F:5'-3' DNA helicase activity"/>
    <property type="evidence" value="ECO:0007669"/>
    <property type="project" value="UniProtKB-EC"/>
</dbReference>
<protein>
    <recommendedName>
        <fullName evidence="1">ATP-dependent DNA helicase</fullName>
        <ecNumber evidence="1">5.6.2.3</ecNumber>
    </recommendedName>
</protein>
<feature type="region of interest" description="Disordered" evidence="2">
    <location>
        <begin position="1"/>
        <end position="66"/>
    </location>
</feature>
<evidence type="ECO:0000256" key="3">
    <source>
        <dbReference type="SAM" id="Phobius"/>
    </source>
</evidence>
<keyword evidence="3" id="KW-0472">Membrane</keyword>
<dbReference type="GO" id="GO:0016787">
    <property type="term" value="F:hydrolase activity"/>
    <property type="evidence" value="ECO:0007669"/>
    <property type="project" value="UniProtKB-KW"/>
</dbReference>
<name>A0A812R6P4_9DINO</name>
<feature type="transmembrane region" description="Helical" evidence="3">
    <location>
        <begin position="127"/>
        <end position="148"/>
    </location>
</feature>
<comment type="catalytic activity">
    <reaction evidence="1">
        <text>ATP + H2O = ADP + phosphate + H(+)</text>
        <dbReference type="Rhea" id="RHEA:13065"/>
        <dbReference type="ChEBI" id="CHEBI:15377"/>
        <dbReference type="ChEBI" id="CHEBI:15378"/>
        <dbReference type="ChEBI" id="CHEBI:30616"/>
        <dbReference type="ChEBI" id="CHEBI:43474"/>
        <dbReference type="ChEBI" id="CHEBI:456216"/>
        <dbReference type="EC" id="5.6.2.3"/>
    </reaction>
</comment>
<evidence type="ECO:0000256" key="1">
    <source>
        <dbReference type="RuleBase" id="RU363044"/>
    </source>
</evidence>
<dbReference type="Proteomes" id="UP000604046">
    <property type="component" value="Unassembled WGS sequence"/>
</dbReference>
<keyword evidence="1" id="KW-0227">DNA damage</keyword>
<proteinExistence type="inferred from homology"/>
<keyword evidence="1" id="KW-0233">DNA recombination</keyword>
<dbReference type="AlphaFoldDB" id="A0A812R6P4"/>